<dbReference type="PANTHER" id="PTHR14947:SF25">
    <property type="entry name" value="C2H2-TYPE DOMAIN-CONTAINING PROTEIN"/>
    <property type="match status" value="1"/>
</dbReference>
<reference evidence="2" key="1">
    <citation type="submission" date="2025-08" db="UniProtKB">
        <authorList>
            <consortium name="Ensembl"/>
        </authorList>
    </citation>
    <scope>IDENTIFICATION</scope>
</reference>
<evidence type="ECO:0000256" key="1">
    <source>
        <dbReference type="SAM" id="Phobius"/>
    </source>
</evidence>
<organism evidence="2 3">
    <name type="scientific">Sus scrofa</name>
    <name type="common">Pig</name>
    <dbReference type="NCBI Taxonomy" id="9823"/>
    <lineage>
        <taxon>Eukaryota</taxon>
        <taxon>Metazoa</taxon>
        <taxon>Chordata</taxon>
        <taxon>Craniata</taxon>
        <taxon>Vertebrata</taxon>
        <taxon>Euteleostomi</taxon>
        <taxon>Mammalia</taxon>
        <taxon>Eutheria</taxon>
        <taxon>Laurasiatheria</taxon>
        <taxon>Artiodactyla</taxon>
        <taxon>Suina</taxon>
        <taxon>Suidae</taxon>
        <taxon>Sus</taxon>
    </lineage>
</organism>
<evidence type="ECO:0000313" key="3">
    <source>
        <dbReference type="Proteomes" id="UP000694724"/>
    </source>
</evidence>
<dbReference type="Proteomes" id="UP000694724">
    <property type="component" value="Unplaced"/>
</dbReference>
<evidence type="ECO:0000313" key="2">
    <source>
        <dbReference type="Ensembl" id="ENSSSCP00055032490.1"/>
    </source>
</evidence>
<dbReference type="Ensembl" id="ENSSSCT00055040845.1">
    <property type="protein sequence ID" value="ENSSSCP00055032490.1"/>
    <property type="gene ID" value="ENSSSCG00055020833.1"/>
</dbReference>
<name>A0A8D1R886_PIG</name>
<dbReference type="InterPro" id="IPR039938">
    <property type="entry name" value="Sp4-like"/>
</dbReference>
<keyword evidence="1" id="KW-0812">Transmembrane</keyword>
<feature type="transmembrane region" description="Helical" evidence="1">
    <location>
        <begin position="186"/>
        <end position="203"/>
    </location>
</feature>
<accession>A0A8D1R886</accession>
<protein>
    <submittedName>
        <fullName evidence="2">Uncharacterized protein</fullName>
    </submittedName>
</protein>
<dbReference type="AlphaFoldDB" id="A0A8D1R886"/>
<sequence length="216" mass="23703">MAAKTVGSLSAESSASFTTGAFTVGNDLISEESESSHWKICLMSAMNVGNPLAAHLISFNTRDFTIVNGLRYAGIFLKNTGEFTEEKGLMNAMNVGKPLTTNPNSFTTRDNTLEECIISVMNMKSPLATNPTSLNTREFTLKKDVMNAVNVGSPLYTVLALSDTREFTLEKSLMSAVNVGKPLDKFYLFLFIYLFCLFLPFLGPHPQHVEVPRLGV</sequence>
<dbReference type="PANTHER" id="PTHR14947">
    <property type="entry name" value="ZINC FINGER PROTEIN"/>
    <property type="match status" value="1"/>
</dbReference>
<proteinExistence type="predicted"/>
<keyword evidence="1" id="KW-1133">Transmembrane helix</keyword>
<keyword evidence="1" id="KW-0472">Membrane</keyword>